<dbReference type="WBParaSite" id="Csp11.Scaffold574.g4379.t1">
    <property type="protein sequence ID" value="Csp11.Scaffold574.g4379.t1"/>
    <property type="gene ID" value="Csp11.Scaffold574.g4379"/>
</dbReference>
<accession>A0A1I7TBQ4</accession>
<protein>
    <submittedName>
        <fullName evidence="4">Col_cuticle_N domain-containing protein</fullName>
    </submittedName>
</protein>
<keyword evidence="3" id="KW-1185">Reference proteome</keyword>
<evidence type="ECO:0000256" key="1">
    <source>
        <dbReference type="SAM" id="MobiDB-lite"/>
    </source>
</evidence>
<dbReference type="eggNOG" id="ENOG502TKCD">
    <property type="taxonomic scope" value="Eukaryota"/>
</dbReference>
<keyword evidence="2" id="KW-0472">Membrane</keyword>
<reference evidence="4" key="1">
    <citation type="submission" date="2016-11" db="UniProtKB">
        <authorList>
            <consortium name="WormBaseParasite"/>
        </authorList>
    </citation>
    <scope>IDENTIFICATION</scope>
</reference>
<feature type="transmembrane region" description="Helical" evidence="2">
    <location>
        <begin position="6"/>
        <end position="25"/>
    </location>
</feature>
<dbReference type="Proteomes" id="UP000095282">
    <property type="component" value="Unplaced"/>
</dbReference>
<dbReference type="AlphaFoldDB" id="A0A1I7TBQ4"/>
<feature type="region of interest" description="Disordered" evidence="1">
    <location>
        <begin position="49"/>
        <end position="68"/>
    </location>
</feature>
<keyword evidence="2" id="KW-0812">Transmembrane</keyword>
<sequence>MFPIENIIAVIVSVLALLAIFLAVYKAVQQFYTLMNMDRMNRRYREIFSDHPDDRHAGPANGSAETNF</sequence>
<evidence type="ECO:0000313" key="3">
    <source>
        <dbReference type="Proteomes" id="UP000095282"/>
    </source>
</evidence>
<name>A0A1I7TBQ4_9PELO</name>
<evidence type="ECO:0000256" key="2">
    <source>
        <dbReference type="SAM" id="Phobius"/>
    </source>
</evidence>
<proteinExistence type="predicted"/>
<keyword evidence="2" id="KW-1133">Transmembrane helix</keyword>
<evidence type="ECO:0000313" key="4">
    <source>
        <dbReference type="WBParaSite" id="Csp11.Scaffold574.g4379.t1"/>
    </source>
</evidence>
<organism evidence="3 4">
    <name type="scientific">Caenorhabditis tropicalis</name>
    <dbReference type="NCBI Taxonomy" id="1561998"/>
    <lineage>
        <taxon>Eukaryota</taxon>
        <taxon>Metazoa</taxon>
        <taxon>Ecdysozoa</taxon>
        <taxon>Nematoda</taxon>
        <taxon>Chromadorea</taxon>
        <taxon>Rhabditida</taxon>
        <taxon>Rhabditina</taxon>
        <taxon>Rhabditomorpha</taxon>
        <taxon>Rhabditoidea</taxon>
        <taxon>Rhabditidae</taxon>
        <taxon>Peloderinae</taxon>
        <taxon>Caenorhabditis</taxon>
    </lineage>
</organism>